<protein>
    <submittedName>
        <fullName evidence="1">Uncharacterized protein</fullName>
    </submittedName>
</protein>
<proteinExistence type="predicted"/>
<reference evidence="1 2" key="1">
    <citation type="submission" date="2016-05" db="EMBL/GenBank/DDBJ databases">
        <title>First whole genome sequencing of Entamoeba histolytica HM1:IMSS-clone-6.</title>
        <authorList>
            <person name="Mukherjee Avik.K."/>
            <person name="Izumyama S."/>
            <person name="Nakada-Tsukui K."/>
            <person name="Nozaki T."/>
        </authorList>
    </citation>
    <scope>NUCLEOTIDE SEQUENCE [LARGE SCALE GENOMIC DNA]</scope>
    <source>
        <strain evidence="1 2">HM1:IMSS clone 6</strain>
    </source>
</reference>
<name>A0A5K1UJY1_ENTHI</name>
<dbReference type="OMA" id="NWVLILR"/>
<dbReference type="VEuPathDB" id="AmoebaDB:EHI7A_028750"/>
<organism evidence="1 2">
    <name type="scientific">Entamoeba histolytica</name>
    <dbReference type="NCBI Taxonomy" id="5759"/>
    <lineage>
        <taxon>Eukaryota</taxon>
        <taxon>Amoebozoa</taxon>
        <taxon>Evosea</taxon>
        <taxon>Archamoebae</taxon>
        <taxon>Mastigamoebida</taxon>
        <taxon>Entamoebidae</taxon>
        <taxon>Entamoeba</taxon>
    </lineage>
</organism>
<evidence type="ECO:0000313" key="2">
    <source>
        <dbReference type="Proteomes" id="UP000078387"/>
    </source>
</evidence>
<dbReference type="VEuPathDB" id="AmoebaDB:KM1_057500"/>
<dbReference type="VEuPathDB" id="AmoebaDB:EHI5A_049590"/>
<dbReference type="Proteomes" id="UP000078387">
    <property type="component" value="Unassembled WGS sequence"/>
</dbReference>
<dbReference type="AlphaFoldDB" id="A0A5K1UJY1"/>
<accession>A0A5K1UJY1</accession>
<sequence>MVKFLIHHNIEGNIIYLSQFYQTNIQARKLEALMEIITAHLKSDIEREGSVNGDSMRFSTYCIESQEYSNSSLKSLQEEFEGIQIIYCEVGGIIITLGLHDYDSVFASQNFLNNWVLVLRKLYKTNTLSNIYERMDELLAHLDKFLPLGDMTLVNQSYLEYLKSEATNLTRAM</sequence>
<comment type="caution">
    <text evidence="1">The sequence shown here is derived from an EMBL/GenBank/DDBJ whole genome shotgun (WGS) entry which is preliminary data.</text>
</comment>
<gene>
    <name evidence="1" type="ORF">CL6EHI_036600</name>
</gene>
<evidence type="ECO:0000313" key="1">
    <source>
        <dbReference type="EMBL" id="GAT97886.1"/>
    </source>
</evidence>
<dbReference type="VEuPathDB" id="AmoebaDB:EHI_036600"/>
<dbReference type="EMBL" id="BDEQ01000001">
    <property type="protein sequence ID" value="GAT97886.1"/>
    <property type="molecule type" value="Genomic_DNA"/>
</dbReference>
<dbReference type="VEuPathDB" id="AmoebaDB:EHI8A_183770"/>